<dbReference type="OrthoDB" id="7691805at2759"/>
<accession>A0A9Q3C0S4</accession>
<evidence type="ECO:0000313" key="1">
    <source>
        <dbReference type="EMBL" id="MBW0475027.1"/>
    </source>
</evidence>
<dbReference type="GO" id="GO:0003676">
    <property type="term" value="F:nucleic acid binding"/>
    <property type="evidence" value="ECO:0007669"/>
    <property type="project" value="InterPro"/>
</dbReference>
<evidence type="ECO:0000313" key="2">
    <source>
        <dbReference type="Proteomes" id="UP000765509"/>
    </source>
</evidence>
<reference evidence="1" key="1">
    <citation type="submission" date="2021-03" db="EMBL/GenBank/DDBJ databases">
        <title>Draft genome sequence of rust myrtle Austropuccinia psidii MF-1, a brazilian biotype.</title>
        <authorList>
            <person name="Quecine M.C."/>
            <person name="Pachon D.M.R."/>
            <person name="Bonatelli M.L."/>
            <person name="Correr F.H."/>
            <person name="Franceschini L.M."/>
            <person name="Leite T.F."/>
            <person name="Margarido G.R.A."/>
            <person name="Almeida C.A."/>
            <person name="Ferrarezi J.A."/>
            <person name="Labate C.A."/>
        </authorList>
    </citation>
    <scope>NUCLEOTIDE SEQUENCE</scope>
    <source>
        <strain evidence="1">MF-1</strain>
    </source>
</reference>
<keyword evidence="2" id="KW-1185">Reference proteome</keyword>
<protein>
    <recommendedName>
        <fullName evidence="3">GAG-pre-integrase domain-containing protein</fullName>
    </recommendedName>
</protein>
<evidence type="ECO:0008006" key="3">
    <source>
        <dbReference type="Google" id="ProtNLM"/>
    </source>
</evidence>
<dbReference type="AlphaFoldDB" id="A0A9Q3C0S4"/>
<gene>
    <name evidence="1" type="ORF">O181_014742</name>
</gene>
<dbReference type="Gene3D" id="3.30.420.10">
    <property type="entry name" value="Ribonuclease H-like superfamily/Ribonuclease H"/>
    <property type="match status" value="1"/>
</dbReference>
<proteinExistence type="predicted"/>
<dbReference type="Proteomes" id="UP000765509">
    <property type="component" value="Unassembled WGS sequence"/>
</dbReference>
<organism evidence="1 2">
    <name type="scientific">Austropuccinia psidii MF-1</name>
    <dbReference type="NCBI Taxonomy" id="1389203"/>
    <lineage>
        <taxon>Eukaryota</taxon>
        <taxon>Fungi</taxon>
        <taxon>Dikarya</taxon>
        <taxon>Basidiomycota</taxon>
        <taxon>Pucciniomycotina</taxon>
        <taxon>Pucciniomycetes</taxon>
        <taxon>Pucciniales</taxon>
        <taxon>Sphaerophragmiaceae</taxon>
        <taxon>Austropuccinia</taxon>
    </lineage>
</organism>
<sequence length="221" mass="24466">MTTLNIPVQGGSVIICNVPFSNKILGTILSVGRLFRAGIVPLFSHLKLSPLVNHVVVTTTFLKDCWWLNVVQKEGTNVYAAVTPSSCLIEMSPISPPTSTSLSSHEWHEQLGHACDKVVLFFLKQHVPTFDTKQGQPFFCKICARAKSTHQLARAHADIPKEKPLDLLVLGIMGPFNTNTQGFRYILIVQDHASTYSIVYLLKSRSEAHQAISNCITQLQV</sequence>
<dbReference type="InterPro" id="IPR036397">
    <property type="entry name" value="RNaseH_sf"/>
</dbReference>
<name>A0A9Q3C0S4_9BASI</name>
<comment type="caution">
    <text evidence="1">The sequence shown here is derived from an EMBL/GenBank/DDBJ whole genome shotgun (WGS) entry which is preliminary data.</text>
</comment>
<dbReference type="EMBL" id="AVOT02003963">
    <property type="protein sequence ID" value="MBW0475027.1"/>
    <property type="molecule type" value="Genomic_DNA"/>
</dbReference>